<dbReference type="Proteomes" id="UP001222027">
    <property type="component" value="Unassembled WGS sequence"/>
</dbReference>
<keyword evidence="2" id="KW-0805">Transcription regulation</keyword>
<organism evidence="5 6">
    <name type="scientific">Ensete ventricosum</name>
    <name type="common">Abyssinian banana</name>
    <name type="synonym">Musa ensete</name>
    <dbReference type="NCBI Taxonomy" id="4639"/>
    <lineage>
        <taxon>Eukaryota</taxon>
        <taxon>Viridiplantae</taxon>
        <taxon>Streptophyta</taxon>
        <taxon>Embryophyta</taxon>
        <taxon>Tracheophyta</taxon>
        <taxon>Spermatophyta</taxon>
        <taxon>Magnoliopsida</taxon>
        <taxon>Liliopsida</taxon>
        <taxon>Zingiberales</taxon>
        <taxon>Musaceae</taxon>
        <taxon>Ensete</taxon>
    </lineage>
</organism>
<evidence type="ECO:0000256" key="2">
    <source>
        <dbReference type="ARBA" id="ARBA00023015"/>
    </source>
</evidence>
<proteinExistence type="predicted"/>
<accession>A0AAV8P0Q0</accession>
<feature type="region of interest" description="Disordered" evidence="4">
    <location>
        <begin position="248"/>
        <end position="275"/>
    </location>
</feature>
<sequence>MATSFFLWPSARHKADEGGEGSAAETNTSAAEVPAGKAKGRKGGAGAKAAAPKRPPQRGLGVAQLERLRLQERWKKMTELEPTRDGILPLHLHQHTPVAGAVYGAPIFYSVGQPLDGYLNRYRQIVHGPVAYGGAAAGSVARSVLDDHHELDRYRKATAGDARFHVGSPFLEPPSSQNLQCLSAPCEFCARKKRLFGNNLSHDLATGADYFEMDLAAAMAVDLGKPAAGEKERKAIMEFEFFPPSSLSASNGDGSSELVDRTAGGASSSSAAAASPTLLDLSLKLSI</sequence>
<keyword evidence="3" id="KW-0804">Transcription</keyword>
<dbReference type="PANTHER" id="PTHR33388:SF2">
    <property type="entry name" value="PROTEIN SPOROCYTELESS"/>
    <property type="match status" value="1"/>
</dbReference>
<feature type="region of interest" description="Disordered" evidence="4">
    <location>
        <begin position="1"/>
        <end position="60"/>
    </location>
</feature>
<dbReference type="AlphaFoldDB" id="A0AAV8P0Q0"/>
<keyword evidence="6" id="KW-1185">Reference proteome</keyword>
<dbReference type="EMBL" id="JAQQAF010000009">
    <property type="protein sequence ID" value="KAJ8460211.1"/>
    <property type="molecule type" value="Genomic_DNA"/>
</dbReference>
<dbReference type="GO" id="GO:0003700">
    <property type="term" value="F:DNA-binding transcription factor activity"/>
    <property type="evidence" value="ECO:0007669"/>
    <property type="project" value="InterPro"/>
</dbReference>
<protein>
    <submittedName>
        <fullName evidence="5">Uncharacterized protein</fullName>
    </submittedName>
</protein>
<name>A0AAV8P0Q0_ENSVE</name>
<reference evidence="5 6" key="1">
    <citation type="submission" date="2022-12" db="EMBL/GenBank/DDBJ databases">
        <title>Chromosome-scale assembly of the Ensete ventricosum genome.</title>
        <authorList>
            <person name="Dussert Y."/>
            <person name="Stocks J."/>
            <person name="Wendawek A."/>
            <person name="Woldeyes F."/>
            <person name="Nichols R.A."/>
            <person name="Borrell J.S."/>
        </authorList>
    </citation>
    <scope>NUCLEOTIDE SEQUENCE [LARGE SCALE GENOMIC DNA]</scope>
    <source>
        <strain evidence="6">cv. Maze</strain>
        <tissue evidence="5">Seeds</tissue>
    </source>
</reference>
<evidence type="ECO:0000313" key="6">
    <source>
        <dbReference type="Proteomes" id="UP001222027"/>
    </source>
</evidence>
<evidence type="ECO:0000256" key="3">
    <source>
        <dbReference type="ARBA" id="ARBA00023163"/>
    </source>
</evidence>
<evidence type="ECO:0000313" key="5">
    <source>
        <dbReference type="EMBL" id="KAJ8460211.1"/>
    </source>
</evidence>
<evidence type="ECO:0000256" key="1">
    <source>
        <dbReference type="ARBA" id="ARBA00022491"/>
    </source>
</evidence>
<dbReference type="PANTHER" id="PTHR33388">
    <property type="entry name" value="OS01G0212500 PROTEIN"/>
    <property type="match status" value="1"/>
</dbReference>
<comment type="caution">
    <text evidence="5">The sequence shown here is derived from an EMBL/GenBank/DDBJ whole genome shotgun (WGS) entry which is preliminary data.</text>
</comment>
<keyword evidence="1" id="KW-0678">Repressor</keyword>
<feature type="compositionally biased region" description="Low complexity" evidence="4">
    <location>
        <begin position="263"/>
        <end position="275"/>
    </location>
</feature>
<gene>
    <name evidence="5" type="ORF">OPV22_033137</name>
</gene>
<dbReference type="InterPro" id="IPR040356">
    <property type="entry name" value="SPEAR"/>
</dbReference>
<evidence type="ECO:0000256" key="4">
    <source>
        <dbReference type="SAM" id="MobiDB-lite"/>
    </source>
</evidence>